<evidence type="ECO:0000259" key="13">
    <source>
        <dbReference type="PROSITE" id="PS51098"/>
    </source>
</evidence>
<evidence type="ECO:0000256" key="4">
    <source>
        <dbReference type="ARBA" id="ARBA00022597"/>
    </source>
</evidence>
<feature type="transmembrane region" description="Helical" evidence="12">
    <location>
        <begin position="328"/>
        <end position="346"/>
    </location>
</feature>
<dbReference type="GO" id="GO:0016301">
    <property type="term" value="F:kinase activity"/>
    <property type="evidence" value="ECO:0007669"/>
    <property type="project" value="UniProtKB-KW"/>
</dbReference>
<dbReference type="AlphaFoldDB" id="A0A968GGF3"/>
<dbReference type="InterPro" id="IPR001996">
    <property type="entry name" value="PTS_IIB_1"/>
</dbReference>
<sequence length="534" mass="58305">MFEKVQKFGAAMFVSVMLFLFVGILLAVIQSIGFTIKQLGLESSMAWLLQFLGILESGAWAVFIHMSILFAMGIPISMAQKAPARAVLATFITYLTFNYFVGAILTTWPGIAPAVDFTQNVGGTSGLTMVAGIKTLDMSIIGGVMVGFIMTAIHNKFYDKKLPDYLGIFQGVALVAMIGFFVMLPLAFAVVLVWPVVQSGIAGLQGFLMGAGNLGVWLYTFLEKILLPFGLHHFIYGPFIYGPAAVDGGIKAYWIQHMTEFANNPLPLKEQFTVGFSLHGNGKVFGLPAAALAMYHTAKPENRKAMAGLLIPAALTAFLTGITEPIEFTFLFIAPMLFVVHAFLSATAAMTMYMVGVVGDMGGGALDMLSTFWWPMLMSDYHKGIVFTHIGVGLVFTVIYYFVFRFMILRFDLPTPGRGESETKLYKKADYKEKQAVGGQTQAVAHELADGKGSFAQQARGYMEVLGGKENIETVTNCMTRLRVKVRDASKAEQSVDAFKAVGATSVVIKGESYQVIIGMDVQNVRDEFDKLMQ</sequence>
<feature type="transmembrane region" description="Helical" evidence="12">
    <location>
        <begin position="131"/>
        <end position="153"/>
    </location>
</feature>
<reference evidence="15" key="1">
    <citation type="submission" date="2020-03" db="EMBL/GenBank/DDBJ databases">
        <title>Spirochaetal bacteria isolated from arthropods constitute a novel genus Entomospira genus novum within the order Spirochaetales.</title>
        <authorList>
            <person name="Grana-Miraglia L."/>
            <person name="Sikutova S."/>
            <person name="Fingerle V."/>
            <person name="Sing A."/>
            <person name="Castillo-Ramirez S."/>
            <person name="Margos G."/>
            <person name="Rudolf I."/>
        </authorList>
    </citation>
    <scope>NUCLEOTIDE SEQUENCE</scope>
    <source>
        <strain evidence="15">BR149</strain>
    </source>
</reference>
<dbReference type="PANTHER" id="PTHR30009:SF12">
    <property type="entry name" value="PHOSPHOTRANSFERASE IIC COMPONENT GLVC"/>
    <property type="match status" value="1"/>
</dbReference>
<evidence type="ECO:0000256" key="11">
    <source>
        <dbReference type="PROSITE-ProRule" id="PRU00421"/>
    </source>
</evidence>
<evidence type="ECO:0000256" key="9">
    <source>
        <dbReference type="ARBA" id="ARBA00022989"/>
    </source>
</evidence>
<dbReference type="InterPro" id="IPR050429">
    <property type="entry name" value="PTS_Glucose_EIICBA"/>
</dbReference>
<gene>
    <name evidence="15" type="ORF">HCT48_03920</name>
</gene>
<dbReference type="PROSITE" id="PS51098">
    <property type="entry name" value="PTS_EIIB_TYPE_1"/>
    <property type="match status" value="1"/>
</dbReference>
<dbReference type="GO" id="GO:0008982">
    <property type="term" value="F:protein-N(PI)-phosphohistidine-sugar phosphotransferase activity"/>
    <property type="evidence" value="ECO:0007669"/>
    <property type="project" value="InterPro"/>
</dbReference>
<feature type="transmembrane region" description="Helical" evidence="12">
    <location>
        <begin position="165"/>
        <end position="194"/>
    </location>
</feature>
<organism evidence="15 16">
    <name type="scientific">Entomospira culicis</name>
    <dbReference type="NCBI Taxonomy" id="2719989"/>
    <lineage>
        <taxon>Bacteria</taxon>
        <taxon>Pseudomonadati</taxon>
        <taxon>Spirochaetota</taxon>
        <taxon>Spirochaetia</taxon>
        <taxon>Spirochaetales</taxon>
        <taxon>Spirochaetaceae</taxon>
        <taxon>Entomospira</taxon>
    </lineage>
</organism>
<dbReference type="Proteomes" id="UP000778951">
    <property type="component" value="Unassembled WGS sequence"/>
</dbReference>
<evidence type="ECO:0000313" key="15">
    <source>
        <dbReference type="EMBL" id="NIZ69361.1"/>
    </source>
</evidence>
<comment type="subcellular location">
    <subcellularLocation>
        <location evidence="1">Cell membrane</location>
        <topology evidence="1">Multi-pass membrane protein</topology>
    </subcellularLocation>
</comment>
<evidence type="ECO:0000256" key="12">
    <source>
        <dbReference type="SAM" id="Phobius"/>
    </source>
</evidence>
<accession>A0A968GGF3</accession>
<evidence type="ECO:0000256" key="2">
    <source>
        <dbReference type="ARBA" id="ARBA00022448"/>
    </source>
</evidence>
<keyword evidence="10 12" id="KW-0472">Membrane</keyword>
<keyword evidence="16" id="KW-1185">Reference proteome</keyword>
<keyword evidence="9 12" id="KW-1133">Transmembrane helix</keyword>
<keyword evidence="5" id="KW-0808">Transferase</keyword>
<feature type="active site" description="Phosphocysteine intermediate; for EIIB activity" evidence="11">
    <location>
        <position position="478"/>
    </location>
</feature>
<dbReference type="InterPro" id="IPR036878">
    <property type="entry name" value="Glu_permease_IIB"/>
</dbReference>
<feature type="transmembrane region" description="Helical" evidence="12">
    <location>
        <begin position="48"/>
        <end position="74"/>
    </location>
</feature>
<feature type="transmembrane region" description="Helical" evidence="12">
    <location>
        <begin position="234"/>
        <end position="254"/>
    </location>
</feature>
<feature type="transmembrane region" description="Helical" evidence="12">
    <location>
        <begin position="86"/>
        <end position="111"/>
    </location>
</feature>
<evidence type="ECO:0000256" key="10">
    <source>
        <dbReference type="ARBA" id="ARBA00023136"/>
    </source>
</evidence>
<keyword evidence="2" id="KW-0813">Transport</keyword>
<feature type="transmembrane region" description="Helical" evidence="12">
    <location>
        <begin position="274"/>
        <end position="293"/>
    </location>
</feature>
<feature type="domain" description="PTS EIIB type-1" evidence="13">
    <location>
        <begin position="456"/>
        <end position="534"/>
    </location>
</feature>
<keyword evidence="8" id="KW-0418">Kinase</keyword>
<dbReference type="InterPro" id="IPR018113">
    <property type="entry name" value="PTrfase_EIIB_Cys"/>
</dbReference>
<evidence type="ECO:0000313" key="16">
    <source>
        <dbReference type="Proteomes" id="UP000778951"/>
    </source>
</evidence>
<keyword evidence="6" id="KW-0598">Phosphotransferase system</keyword>
<feature type="domain" description="PTS EIIC type-1" evidence="14">
    <location>
        <begin position="1"/>
        <end position="420"/>
    </location>
</feature>
<dbReference type="GO" id="GO:0090563">
    <property type="term" value="F:protein-phosphocysteine-sugar phosphotransferase activity"/>
    <property type="evidence" value="ECO:0007669"/>
    <property type="project" value="TreeGrafter"/>
</dbReference>
<dbReference type="InterPro" id="IPR010975">
    <property type="entry name" value="PTS_IIBC_a_glc"/>
</dbReference>
<evidence type="ECO:0000256" key="3">
    <source>
        <dbReference type="ARBA" id="ARBA00022475"/>
    </source>
</evidence>
<dbReference type="SUPFAM" id="SSF55604">
    <property type="entry name" value="Glucose permease domain IIB"/>
    <property type="match status" value="1"/>
</dbReference>
<feature type="transmembrane region" description="Helical" evidence="12">
    <location>
        <begin position="353"/>
        <end position="374"/>
    </location>
</feature>
<evidence type="ECO:0000259" key="14">
    <source>
        <dbReference type="PROSITE" id="PS51103"/>
    </source>
</evidence>
<keyword evidence="3" id="KW-1003">Cell membrane</keyword>
<feature type="transmembrane region" description="Helical" evidence="12">
    <location>
        <begin position="200"/>
        <end position="222"/>
    </location>
</feature>
<keyword evidence="4" id="KW-0762">Sugar transport</keyword>
<dbReference type="InterPro" id="IPR003352">
    <property type="entry name" value="PTS_EIIC"/>
</dbReference>
<keyword evidence="7 12" id="KW-0812">Transmembrane</keyword>
<dbReference type="PANTHER" id="PTHR30009">
    <property type="entry name" value="CYTOCHROME C-TYPE SYNTHESIS PROTEIN AND PTS TRANSMEMBRANE COMPONENT"/>
    <property type="match status" value="1"/>
</dbReference>
<dbReference type="InterPro" id="IPR013013">
    <property type="entry name" value="PTS_EIIC_1"/>
</dbReference>
<dbReference type="PROSITE" id="PS51103">
    <property type="entry name" value="PTS_EIIC_TYPE_1"/>
    <property type="match status" value="1"/>
</dbReference>
<dbReference type="EMBL" id="JAATLM010000001">
    <property type="protein sequence ID" value="NIZ69361.1"/>
    <property type="molecule type" value="Genomic_DNA"/>
</dbReference>
<feature type="transmembrane region" description="Helical" evidence="12">
    <location>
        <begin position="12"/>
        <end position="36"/>
    </location>
</feature>
<feature type="transmembrane region" description="Helical" evidence="12">
    <location>
        <begin position="305"/>
        <end position="322"/>
    </location>
</feature>
<evidence type="ECO:0000256" key="8">
    <source>
        <dbReference type="ARBA" id="ARBA00022777"/>
    </source>
</evidence>
<dbReference type="NCBIfam" id="TIGR02005">
    <property type="entry name" value="PTS-IIBC-alpha"/>
    <property type="match status" value="1"/>
</dbReference>
<evidence type="ECO:0000256" key="6">
    <source>
        <dbReference type="ARBA" id="ARBA00022683"/>
    </source>
</evidence>
<evidence type="ECO:0000256" key="7">
    <source>
        <dbReference type="ARBA" id="ARBA00022692"/>
    </source>
</evidence>
<protein>
    <submittedName>
        <fullName evidence="15">PTS transporter subunit EIIC</fullName>
    </submittedName>
</protein>
<comment type="caution">
    <text evidence="15">The sequence shown here is derived from an EMBL/GenBank/DDBJ whole genome shotgun (WGS) entry which is preliminary data.</text>
</comment>
<dbReference type="CDD" id="cd00212">
    <property type="entry name" value="PTS_IIB_glc"/>
    <property type="match status" value="1"/>
</dbReference>
<name>A0A968GGF3_9SPIO</name>
<evidence type="ECO:0000256" key="1">
    <source>
        <dbReference type="ARBA" id="ARBA00004651"/>
    </source>
</evidence>
<dbReference type="Gene3D" id="3.30.1360.60">
    <property type="entry name" value="Glucose permease domain IIB"/>
    <property type="match status" value="1"/>
</dbReference>
<feature type="transmembrane region" description="Helical" evidence="12">
    <location>
        <begin position="386"/>
        <end position="404"/>
    </location>
</feature>
<dbReference type="GO" id="GO:0005886">
    <property type="term" value="C:plasma membrane"/>
    <property type="evidence" value="ECO:0007669"/>
    <property type="project" value="UniProtKB-SubCell"/>
</dbReference>
<evidence type="ECO:0000256" key="5">
    <source>
        <dbReference type="ARBA" id="ARBA00022679"/>
    </source>
</evidence>
<dbReference type="Pfam" id="PF00367">
    <property type="entry name" value="PTS_EIIB"/>
    <property type="match status" value="1"/>
</dbReference>
<dbReference type="PROSITE" id="PS01035">
    <property type="entry name" value="PTS_EIIB_TYPE_1_CYS"/>
    <property type="match status" value="1"/>
</dbReference>
<dbReference type="GO" id="GO:0009401">
    <property type="term" value="P:phosphoenolpyruvate-dependent sugar phosphotransferase system"/>
    <property type="evidence" value="ECO:0007669"/>
    <property type="project" value="UniProtKB-KW"/>
</dbReference>
<dbReference type="NCBIfam" id="TIGR00826">
    <property type="entry name" value="EIIB_glc"/>
    <property type="match status" value="1"/>
</dbReference>
<proteinExistence type="predicted"/>
<dbReference type="Pfam" id="PF02378">
    <property type="entry name" value="PTS_EIIC"/>
    <property type="match status" value="1"/>
</dbReference>